<evidence type="ECO:0000313" key="9">
    <source>
        <dbReference type="Proteomes" id="UP000680365"/>
    </source>
</evidence>
<comment type="caution">
    <text evidence="8">The sequence shown here is derived from an EMBL/GenBank/DDBJ whole genome shotgun (WGS) entry which is preliminary data.</text>
</comment>
<dbReference type="Pfam" id="PF00145">
    <property type="entry name" value="DNA_methylase"/>
    <property type="match status" value="1"/>
</dbReference>
<evidence type="ECO:0000256" key="5">
    <source>
        <dbReference type="PROSITE-ProRule" id="PRU01016"/>
    </source>
</evidence>
<evidence type="ECO:0000256" key="3">
    <source>
        <dbReference type="ARBA" id="ARBA00022691"/>
    </source>
</evidence>
<keyword evidence="3 5" id="KW-0949">S-adenosyl-L-methionine</keyword>
<dbReference type="Proteomes" id="UP000680365">
    <property type="component" value="Unassembled WGS sequence"/>
</dbReference>
<dbReference type="PROSITE" id="PS51679">
    <property type="entry name" value="SAM_MT_C5"/>
    <property type="match status" value="1"/>
</dbReference>
<reference evidence="8 9" key="1">
    <citation type="journal article" date="2021" name="Nat. Commun.">
        <title>Reductive evolution and unique predatory mode in the CPR bacterium Vampirococcus lugosii.</title>
        <authorList>
            <person name="Moreira D."/>
            <person name="Zivanovic Y."/>
            <person name="Lopez-Archilla A.I."/>
            <person name="Iniesto M."/>
            <person name="Lopez-Garcia P."/>
        </authorList>
    </citation>
    <scope>NUCLEOTIDE SEQUENCE [LARGE SCALE GENOMIC DNA]</scope>
    <source>
        <strain evidence="8">Chiprana</strain>
    </source>
</reference>
<dbReference type="RefSeq" id="WP_213348555.1">
    <property type="nucleotide sequence ID" value="NZ_JAEDAM010000013.1"/>
</dbReference>
<organism evidence="8 9">
    <name type="scientific">Candidatus Vampirococcus lugosii</name>
    <dbReference type="NCBI Taxonomy" id="2789015"/>
    <lineage>
        <taxon>Bacteria</taxon>
        <taxon>Candidatus Absconditibacteriota</taxon>
        <taxon>Vampirococcus</taxon>
    </lineage>
</organism>
<keyword evidence="9" id="KW-1185">Reference proteome</keyword>
<feature type="active site" evidence="5">
    <location>
        <position position="77"/>
    </location>
</feature>
<name>A0ABS5QKJ3_9BACT</name>
<proteinExistence type="inferred from homology"/>
<evidence type="ECO:0000256" key="2">
    <source>
        <dbReference type="ARBA" id="ARBA00022679"/>
    </source>
</evidence>
<dbReference type="Gene3D" id="3.40.50.150">
    <property type="entry name" value="Vaccinia Virus protein VP39"/>
    <property type="match status" value="1"/>
</dbReference>
<dbReference type="EMBL" id="JAEDAM010000013">
    <property type="protein sequence ID" value="MBS8121755.1"/>
    <property type="molecule type" value="Genomic_DNA"/>
</dbReference>
<dbReference type="PROSITE" id="PS00094">
    <property type="entry name" value="C5_MTASE_1"/>
    <property type="match status" value="1"/>
</dbReference>
<gene>
    <name evidence="8" type="ORF">VAMP_22n92</name>
</gene>
<evidence type="ECO:0000256" key="7">
    <source>
        <dbReference type="RuleBase" id="RU000417"/>
    </source>
</evidence>
<keyword evidence="4" id="KW-0680">Restriction system</keyword>
<dbReference type="Gene3D" id="3.90.120.10">
    <property type="entry name" value="DNA Methylase, subunit A, domain 2"/>
    <property type="match status" value="1"/>
</dbReference>
<protein>
    <recommendedName>
        <fullName evidence="7">Cytosine-specific methyltransferase</fullName>
        <ecNumber evidence="7">2.1.1.37</ecNumber>
    </recommendedName>
</protein>
<evidence type="ECO:0000256" key="4">
    <source>
        <dbReference type="ARBA" id="ARBA00022747"/>
    </source>
</evidence>
<dbReference type="EC" id="2.1.1.37" evidence="7"/>
<dbReference type="InterPro" id="IPR031303">
    <property type="entry name" value="C5_meth_CS"/>
</dbReference>
<dbReference type="PANTHER" id="PTHR46098:SF1">
    <property type="entry name" value="TRNA (CYTOSINE(38)-C(5))-METHYLTRANSFERASE"/>
    <property type="match status" value="1"/>
</dbReference>
<dbReference type="CDD" id="cd00315">
    <property type="entry name" value="Cyt_C5_DNA_methylase"/>
    <property type="match status" value="1"/>
</dbReference>
<dbReference type="InterPro" id="IPR050750">
    <property type="entry name" value="C5-MTase"/>
</dbReference>
<keyword evidence="2 5" id="KW-0808">Transferase</keyword>
<comment type="similarity">
    <text evidence="5 6">Belongs to the class I-like SAM-binding methyltransferase superfamily. C5-methyltransferase family.</text>
</comment>
<sequence length="315" mass="36425">MKFIDLFAGIGGIKIALENAGFQCVFSNDIDNYCKITFDINFSEIFEIEKQMFLGDINKISTQKIPDFDLLCGGFPCQPFSVAGYRQGFKDEKGRGNVFFDIIRILKDKKPKAFLLENVKNLKSHDKGNTIKVIYEELEKLGYKVIDKVMNAMEYGNIPQNRERIYIVGFLDQKSFNNFKFPTKIPLEKNIHDCLEKNIDKKYYYNEKPLYKKIKNDITKKDTVYQWRRKYVRENKNGVCPTLTANMGMGGHNVPIILDDNGIRKLTPRECANFQGFPDNYILPKIADSQLYKQFGNSVVIPVVQRIAENMKKAL</sequence>
<dbReference type="PROSITE" id="PS00095">
    <property type="entry name" value="C5_MTASE_2"/>
    <property type="match status" value="1"/>
</dbReference>
<dbReference type="PRINTS" id="PR00105">
    <property type="entry name" value="C5METTRFRASE"/>
</dbReference>
<evidence type="ECO:0000256" key="1">
    <source>
        <dbReference type="ARBA" id="ARBA00022603"/>
    </source>
</evidence>
<accession>A0ABS5QKJ3</accession>
<dbReference type="GO" id="GO:0003886">
    <property type="term" value="F:DNA (cytosine-5-)-methyltransferase activity"/>
    <property type="evidence" value="ECO:0007669"/>
    <property type="project" value="UniProtKB-EC"/>
</dbReference>
<keyword evidence="1 5" id="KW-0489">Methyltransferase</keyword>
<evidence type="ECO:0000313" key="8">
    <source>
        <dbReference type="EMBL" id="MBS8121755.1"/>
    </source>
</evidence>
<dbReference type="GO" id="GO:0032259">
    <property type="term" value="P:methylation"/>
    <property type="evidence" value="ECO:0007669"/>
    <property type="project" value="UniProtKB-KW"/>
</dbReference>
<dbReference type="InterPro" id="IPR001525">
    <property type="entry name" value="C5_MeTfrase"/>
</dbReference>
<comment type="catalytic activity">
    <reaction evidence="7">
        <text>a 2'-deoxycytidine in DNA + S-adenosyl-L-methionine = a 5-methyl-2'-deoxycytidine in DNA + S-adenosyl-L-homocysteine + H(+)</text>
        <dbReference type="Rhea" id="RHEA:13681"/>
        <dbReference type="Rhea" id="RHEA-COMP:11369"/>
        <dbReference type="Rhea" id="RHEA-COMP:11370"/>
        <dbReference type="ChEBI" id="CHEBI:15378"/>
        <dbReference type="ChEBI" id="CHEBI:57856"/>
        <dbReference type="ChEBI" id="CHEBI:59789"/>
        <dbReference type="ChEBI" id="CHEBI:85452"/>
        <dbReference type="ChEBI" id="CHEBI:85454"/>
        <dbReference type="EC" id="2.1.1.37"/>
    </reaction>
</comment>
<dbReference type="NCBIfam" id="TIGR00675">
    <property type="entry name" value="dcm"/>
    <property type="match status" value="1"/>
</dbReference>
<evidence type="ECO:0000256" key="6">
    <source>
        <dbReference type="RuleBase" id="RU000416"/>
    </source>
</evidence>
<dbReference type="PANTHER" id="PTHR46098">
    <property type="entry name" value="TRNA (CYTOSINE(38)-C(5))-METHYLTRANSFERASE"/>
    <property type="match status" value="1"/>
</dbReference>
<dbReference type="InterPro" id="IPR018117">
    <property type="entry name" value="C5_DNA_meth_AS"/>
</dbReference>
<dbReference type="SUPFAM" id="SSF53335">
    <property type="entry name" value="S-adenosyl-L-methionine-dependent methyltransferases"/>
    <property type="match status" value="1"/>
</dbReference>
<dbReference type="InterPro" id="IPR029063">
    <property type="entry name" value="SAM-dependent_MTases_sf"/>
</dbReference>